<sequence>MSVYDKVSLTALPQYGIPGLMPSWQDPNVKSEISCGSTAQYPSRGLSHRMVPIEGNKLRACALCSLNKIKTRSGWGVYTRHKCEACTVPLCKGKRDCFQAFHRVFGYKYDVTGQTQKVQDISKLSRIEPMSHTSSSAMPSTSTAEQDRQDHVQLYKSSSSQYSNEYRSPGTDQYGHDSGNVAMQVSRIDEYEQDTNVTKSLDTEV</sequence>
<feature type="compositionally biased region" description="Low complexity" evidence="1">
    <location>
        <begin position="130"/>
        <end position="144"/>
    </location>
</feature>
<reference evidence="3 4" key="1">
    <citation type="journal article" date="2017" name="Nat. Ecol. Evol.">
        <title>Scallop genome provides insights into evolution of bilaterian karyotype and development.</title>
        <authorList>
            <person name="Wang S."/>
            <person name="Zhang J."/>
            <person name="Jiao W."/>
            <person name="Li J."/>
            <person name="Xun X."/>
            <person name="Sun Y."/>
            <person name="Guo X."/>
            <person name="Huan P."/>
            <person name="Dong B."/>
            <person name="Zhang L."/>
            <person name="Hu X."/>
            <person name="Sun X."/>
            <person name="Wang J."/>
            <person name="Zhao C."/>
            <person name="Wang Y."/>
            <person name="Wang D."/>
            <person name="Huang X."/>
            <person name="Wang R."/>
            <person name="Lv J."/>
            <person name="Li Y."/>
            <person name="Zhang Z."/>
            <person name="Liu B."/>
            <person name="Lu W."/>
            <person name="Hui Y."/>
            <person name="Liang J."/>
            <person name="Zhou Z."/>
            <person name="Hou R."/>
            <person name="Li X."/>
            <person name="Liu Y."/>
            <person name="Li H."/>
            <person name="Ning X."/>
            <person name="Lin Y."/>
            <person name="Zhao L."/>
            <person name="Xing Q."/>
            <person name="Dou J."/>
            <person name="Li Y."/>
            <person name="Mao J."/>
            <person name="Guo H."/>
            <person name="Dou H."/>
            <person name="Li T."/>
            <person name="Mu C."/>
            <person name="Jiang W."/>
            <person name="Fu Q."/>
            <person name="Fu X."/>
            <person name="Miao Y."/>
            <person name="Liu J."/>
            <person name="Yu Q."/>
            <person name="Li R."/>
            <person name="Liao H."/>
            <person name="Li X."/>
            <person name="Kong Y."/>
            <person name="Jiang Z."/>
            <person name="Chourrout D."/>
            <person name="Li R."/>
            <person name="Bao Z."/>
        </authorList>
    </citation>
    <scope>NUCLEOTIDE SEQUENCE [LARGE SCALE GENOMIC DNA]</scope>
    <source>
        <strain evidence="3 4">PY_sf001</strain>
    </source>
</reference>
<dbReference type="InterPro" id="IPR032718">
    <property type="entry name" value="PGBD4_Znf_C"/>
</dbReference>
<evidence type="ECO:0000259" key="2">
    <source>
        <dbReference type="Pfam" id="PF13842"/>
    </source>
</evidence>
<dbReference type="OrthoDB" id="5982522at2759"/>
<dbReference type="Proteomes" id="UP000242188">
    <property type="component" value="Unassembled WGS sequence"/>
</dbReference>
<keyword evidence="4" id="KW-1185">Reference proteome</keyword>
<evidence type="ECO:0000313" key="4">
    <source>
        <dbReference type="Proteomes" id="UP000242188"/>
    </source>
</evidence>
<dbReference type="Pfam" id="PF13842">
    <property type="entry name" value="zf-Tnp_2"/>
    <property type="match status" value="1"/>
</dbReference>
<organism evidence="3 4">
    <name type="scientific">Mizuhopecten yessoensis</name>
    <name type="common">Japanese scallop</name>
    <name type="synonym">Patinopecten yessoensis</name>
    <dbReference type="NCBI Taxonomy" id="6573"/>
    <lineage>
        <taxon>Eukaryota</taxon>
        <taxon>Metazoa</taxon>
        <taxon>Spiralia</taxon>
        <taxon>Lophotrochozoa</taxon>
        <taxon>Mollusca</taxon>
        <taxon>Bivalvia</taxon>
        <taxon>Autobranchia</taxon>
        <taxon>Pteriomorphia</taxon>
        <taxon>Pectinida</taxon>
        <taxon>Pectinoidea</taxon>
        <taxon>Pectinidae</taxon>
        <taxon>Mizuhopecten</taxon>
    </lineage>
</organism>
<proteinExistence type="predicted"/>
<feature type="region of interest" description="Disordered" evidence="1">
    <location>
        <begin position="123"/>
        <end position="179"/>
    </location>
</feature>
<dbReference type="AlphaFoldDB" id="A0A210Q3I9"/>
<protein>
    <recommendedName>
        <fullName evidence="2">PiggyBac transposable element-derived protein 4 C-terminal zinc-finger domain-containing protein</fullName>
    </recommendedName>
</protein>
<gene>
    <name evidence="3" type="ORF">KP79_PYT18778</name>
</gene>
<accession>A0A210Q3I9</accession>
<dbReference type="EMBL" id="NEDP02005138">
    <property type="protein sequence ID" value="OWF43272.1"/>
    <property type="molecule type" value="Genomic_DNA"/>
</dbReference>
<name>A0A210Q3I9_MIZYE</name>
<feature type="domain" description="PiggyBac transposable element-derived protein 4 C-terminal zinc-finger" evidence="2">
    <location>
        <begin position="55"/>
        <end position="102"/>
    </location>
</feature>
<feature type="compositionally biased region" description="Low complexity" evidence="1">
    <location>
        <begin position="155"/>
        <end position="168"/>
    </location>
</feature>
<evidence type="ECO:0000256" key="1">
    <source>
        <dbReference type="SAM" id="MobiDB-lite"/>
    </source>
</evidence>
<comment type="caution">
    <text evidence="3">The sequence shown here is derived from an EMBL/GenBank/DDBJ whole genome shotgun (WGS) entry which is preliminary data.</text>
</comment>
<evidence type="ECO:0000313" key="3">
    <source>
        <dbReference type="EMBL" id="OWF43272.1"/>
    </source>
</evidence>